<sequence>MNRTQISRPWTEYSFIMERPKAERLSPRPLAVWKRQFPYTRWCSEKMEAKPPWPAEFRPLSLSAPYWLGLLEPRLLPLWGRGFVTYSLTVPRSIKGQLGALTPSGAAGKESARKLFRT</sequence>
<keyword evidence="2" id="KW-1185">Reference proteome</keyword>
<accession>L5K2W6</accession>
<dbReference type="AlphaFoldDB" id="L5K2W6"/>
<protein>
    <submittedName>
        <fullName evidence="1">Uncharacterized protein</fullName>
    </submittedName>
</protein>
<gene>
    <name evidence="1" type="ORF">PAL_GLEAN10023152</name>
</gene>
<dbReference type="Proteomes" id="UP000010552">
    <property type="component" value="Unassembled WGS sequence"/>
</dbReference>
<reference evidence="2" key="1">
    <citation type="journal article" date="2013" name="Science">
        <title>Comparative analysis of bat genomes provides insight into the evolution of flight and immunity.</title>
        <authorList>
            <person name="Zhang G."/>
            <person name="Cowled C."/>
            <person name="Shi Z."/>
            <person name="Huang Z."/>
            <person name="Bishop-Lilly K.A."/>
            <person name="Fang X."/>
            <person name="Wynne J.W."/>
            <person name="Xiong Z."/>
            <person name="Baker M.L."/>
            <person name="Zhao W."/>
            <person name="Tachedjian M."/>
            <person name="Zhu Y."/>
            <person name="Zhou P."/>
            <person name="Jiang X."/>
            <person name="Ng J."/>
            <person name="Yang L."/>
            <person name="Wu L."/>
            <person name="Xiao J."/>
            <person name="Feng Y."/>
            <person name="Chen Y."/>
            <person name="Sun X."/>
            <person name="Zhang Y."/>
            <person name="Marsh G.A."/>
            <person name="Crameri G."/>
            <person name="Broder C.C."/>
            <person name="Frey K.G."/>
            <person name="Wang L.F."/>
            <person name="Wang J."/>
        </authorList>
    </citation>
    <scope>NUCLEOTIDE SEQUENCE [LARGE SCALE GENOMIC DNA]</scope>
</reference>
<evidence type="ECO:0000313" key="2">
    <source>
        <dbReference type="Proteomes" id="UP000010552"/>
    </source>
</evidence>
<dbReference type="InParanoid" id="L5K2W6"/>
<evidence type="ECO:0000313" key="1">
    <source>
        <dbReference type="EMBL" id="ELK05697.1"/>
    </source>
</evidence>
<name>L5K2W6_PTEAL</name>
<dbReference type="EMBL" id="KB031041">
    <property type="protein sequence ID" value="ELK05697.1"/>
    <property type="molecule type" value="Genomic_DNA"/>
</dbReference>
<organism evidence="1 2">
    <name type="scientific">Pteropus alecto</name>
    <name type="common">Black flying fox</name>
    <dbReference type="NCBI Taxonomy" id="9402"/>
    <lineage>
        <taxon>Eukaryota</taxon>
        <taxon>Metazoa</taxon>
        <taxon>Chordata</taxon>
        <taxon>Craniata</taxon>
        <taxon>Vertebrata</taxon>
        <taxon>Euteleostomi</taxon>
        <taxon>Mammalia</taxon>
        <taxon>Eutheria</taxon>
        <taxon>Laurasiatheria</taxon>
        <taxon>Chiroptera</taxon>
        <taxon>Yinpterochiroptera</taxon>
        <taxon>Pteropodoidea</taxon>
        <taxon>Pteropodidae</taxon>
        <taxon>Pteropodinae</taxon>
        <taxon>Pteropus</taxon>
    </lineage>
</organism>
<proteinExistence type="predicted"/>